<dbReference type="EMBL" id="JARVQW010000004">
    <property type="protein sequence ID" value="MDH2305653.1"/>
    <property type="molecule type" value="Genomic_DNA"/>
</dbReference>
<dbReference type="Pfam" id="PF00005">
    <property type="entry name" value="ABC_tran"/>
    <property type="match status" value="1"/>
</dbReference>
<gene>
    <name evidence="5" type="ORF">QDQ51_09540</name>
</gene>
<evidence type="ECO:0000259" key="4">
    <source>
        <dbReference type="PROSITE" id="PS50893"/>
    </source>
</evidence>
<dbReference type="PANTHER" id="PTHR24220:SF689">
    <property type="entry name" value="LIPOPROTEIN-RELEASING SYSTEM ATP-BINDING PROTEIN LOLD"/>
    <property type="match status" value="1"/>
</dbReference>
<dbReference type="AlphaFoldDB" id="A0AB35L9A6"/>
<sequence length="230" mass="25688">MLHIEQLSLTRNDGGRDFHVTLPSLVLEPGQVCALTGLSGCGKSTLLEIIGLILQPDQLTHYQLTSELNITEAVLHDDAKFLAQLRATHFGFVLQNGGLLPYLTVQQNIVLPRKILSLSTKSDWLDFAIDHLQLRHLLNNYPHQLSIGERQRVAFVRAIAHQPTLLLADEPTAALDPLNAQSLYSLIIEMVKNLNLSALIVSHDWTLVEQFGFTQYHAEIEGNGSVFRKK</sequence>
<name>A0AB35L9A6_PRORE</name>
<dbReference type="SUPFAM" id="SSF52540">
    <property type="entry name" value="P-loop containing nucleoside triphosphate hydrolases"/>
    <property type="match status" value="1"/>
</dbReference>
<dbReference type="InterPro" id="IPR003593">
    <property type="entry name" value="AAA+_ATPase"/>
</dbReference>
<comment type="caution">
    <text evidence="5">The sequence shown here is derived from an EMBL/GenBank/DDBJ whole genome shotgun (WGS) entry which is preliminary data.</text>
</comment>
<dbReference type="GO" id="GO:0005886">
    <property type="term" value="C:plasma membrane"/>
    <property type="evidence" value="ECO:0007669"/>
    <property type="project" value="TreeGrafter"/>
</dbReference>
<dbReference type="GO" id="GO:0016887">
    <property type="term" value="F:ATP hydrolysis activity"/>
    <property type="evidence" value="ECO:0007669"/>
    <property type="project" value="InterPro"/>
</dbReference>
<reference evidence="5" key="1">
    <citation type="submission" date="2023-04" db="EMBL/GenBank/DDBJ databases">
        <authorList>
            <person name="Li W."/>
        </authorList>
    </citation>
    <scope>NUCLEOTIDE SEQUENCE</scope>
    <source>
        <strain evidence="5">QITACRE101</strain>
    </source>
</reference>
<protein>
    <submittedName>
        <fullName evidence="5">ABC transporter ATP-binding protein</fullName>
    </submittedName>
</protein>
<dbReference type="SMART" id="SM00382">
    <property type="entry name" value="AAA"/>
    <property type="match status" value="1"/>
</dbReference>
<evidence type="ECO:0000256" key="2">
    <source>
        <dbReference type="ARBA" id="ARBA00022741"/>
    </source>
</evidence>
<keyword evidence="3 5" id="KW-0067">ATP-binding</keyword>
<reference evidence="5" key="2">
    <citation type="submission" date="2023-10" db="EMBL/GenBank/DDBJ databases">
        <title>Analysis of Resistance Genes of Carbapenem-resistant Providencia rettgeri.</title>
        <authorList>
            <person name="Liu M."/>
        </authorList>
    </citation>
    <scope>NUCLEOTIDE SEQUENCE</scope>
    <source>
        <strain evidence="5">QITACRE101</strain>
    </source>
</reference>
<dbReference type="Gene3D" id="3.40.50.300">
    <property type="entry name" value="P-loop containing nucleotide triphosphate hydrolases"/>
    <property type="match status" value="1"/>
</dbReference>
<dbReference type="Proteomes" id="UP001162044">
    <property type="component" value="Unassembled WGS sequence"/>
</dbReference>
<feature type="domain" description="ABC transporter" evidence="4">
    <location>
        <begin position="2"/>
        <end position="230"/>
    </location>
</feature>
<proteinExistence type="inferred from homology"/>
<dbReference type="PROSITE" id="PS50893">
    <property type="entry name" value="ABC_TRANSPORTER_2"/>
    <property type="match status" value="1"/>
</dbReference>
<evidence type="ECO:0000256" key="3">
    <source>
        <dbReference type="ARBA" id="ARBA00022840"/>
    </source>
</evidence>
<evidence type="ECO:0000313" key="5">
    <source>
        <dbReference type="EMBL" id="MDH2305653.1"/>
    </source>
</evidence>
<dbReference type="InterPro" id="IPR015854">
    <property type="entry name" value="ABC_transpr_LolD-like"/>
</dbReference>
<comment type="similarity">
    <text evidence="1">Belongs to the ABC transporter superfamily.</text>
</comment>
<evidence type="ECO:0000313" key="6">
    <source>
        <dbReference type="Proteomes" id="UP001162044"/>
    </source>
</evidence>
<dbReference type="GO" id="GO:0005524">
    <property type="term" value="F:ATP binding"/>
    <property type="evidence" value="ECO:0007669"/>
    <property type="project" value="UniProtKB-KW"/>
</dbReference>
<keyword evidence="2" id="KW-0547">Nucleotide-binding</keyword>
<dbReference type="GO" id="GO:0022857">
    <property type="term" value="F:transmembrane transporter activity"/>
    <property type="evidence" value="ECO:0007669"/>
    <property type="project" value="TreeGrafter"/>
</dbReference>
<dbReference type="PANTHER" id="PTHR24220">
    <property type="entry name" value="IMPORT ATP-BINDING PROTEIN"/>
    <property type="match status" value="1"/>
</dbReference>
<evidence type="ECO:0000256" key="1">
    <source>
        <dbReference type="ARBA" id="ARBA00005417"/>
    </source>
</evidence>
<organism evidence="5 6">
    <name type="scientific">Providencia rettgeri</name>
    <dbReference type="NCBI Taxonomy" id="587"/>
    <lineage>
        <taxon>Bacteria</taxon>
        <taxon>Pseudomonadati</taxon>
        <taxon>Pseudomonadota</taxon>
        <taxon>Gammaproteobacteria</taxon>
        <taxon>Enterobacterales</taxon>
        <taxon>Morganellaceae</taxon>
        <taxon>Providencia</taxon>
    </lineage>
</organism>
<dbReference type="GO" id="GO:0089705">
    <property type="term" value="P:protein localization to outer membrane"/>
    <property type="evidence" value="ECO:0007669"/>
    <property type="project" value="TreeGrafter"/>
</dbReference>
<dbReference type="InterPro" id="IPR003439">
    <property type="entry name" value="ABC_transporter-like_ATP-bd"/>
</dbReference>
<accession>A0AB35L9A6</accession>
<dbReference type="RefSeq" id="WP_136134718.1">
    <property type="nucleotide sequence ID" value="NZ_ABDWLN020000018.1"/>
</dbReference>
<dbReference type="InterPro" id="IPR027417">
    <property type="entry name" value="P-loop_NTPase"/>
</dbReference>
<dbReference type="GO" id="GO:0044874">
    <property type="term" value="P:lipoprotein localization to outer membrane"/>
    <property type="evidence" value="ECO:0007669"/>
    <property type="project" value="TreeGrafter"/>
</dbReference>